<evidence type="ECO:0000313" key="3">
    <source>
        <dbReference type="Proteomes" id="UP000272400"/>
    </source>
</evidence>
<dbReference type="Proteomes" id="UP000272400">
    <property type="component" value="Unassembled WGS sequence"/>
</dbReference>
<dbReference type="PANTHER" id="PTHR43433:SF5">
    <property type="entry name" value="AB HYDROLASE-1 DOMAIN-CONTAINING PROTEIN"/>
    <property type="match status" value="1"/>
</dbReference>
<dbReference type="PANTHER" id="PTHR43433">
    <property type="entry name" value="HYDROLASE, ALPHA/BETA FOLD FAMILY PROTEIN"/>
    <property type="match status" value="1"/>
</dbReference>
<dbReference type="InterPro" id="IPR000073">
    <property type="entry name" value="AB_hydrolase_1"/>
</dbReference>
<proteinExistence type="predicted"/>
<dbReference type="GO" id="GO:0003824">
    <property type="term" value="F:catalytic activity"/>
    <property type="evidence" value="ECO:0007669"/>
    <property type="project" value="UniProtKB-ARBA"/>
</dbReference>
<dbReference type="InterPro" id="IPR050471">
    <property type="entry name" value="AB_hydrolase"/>
</dbReference>
<dbReference type="SUPFAM" id="SSF53474">
    <property type="entry name" value="alpha/beta-Hydrolases"/>
    <property type="match status" value="1"/>
</dbReference>
<name>A0A3N1CSS2_9ACTN</name>
<dbReference type="Pfam" id="PF00561">
    <property type="entry name" value="Abhydrolase_1"/>
    <property type="match status" value="1"/>
</dbReference>
<comment type="caution">
    <text evidence="2">The sequence shown here is derived from an EMBL/GenBank/DDBJ whole genome shotgun (WGS) entry which is preliminary data.</text>
</comment>
<keyword evidence="3" id="KW-1185">Reference proteome</keyword>
<evidence type="ECO:0000259" key="1">
    <source>
        <dbReference type="Pfam" id="PF00561"/>
    </source>
</evidence>
<protein>
    <submittedName>
        <fullName evidence="2">Pimeloyl-ACP methyl ester carboxylesterase</fullName>
    </submittedName>
</protein>
<dbReference type="PRINTS" id="PR00111">
    <property type="entry name" value="ABHYDROLASE"/>
</dbReference>
<dbReference type="RefSeq" id="WP_170201321.1">
    <property type="nucleotide sequence ID" value="NZ_RJKE01000001.1"/>
</dbReference>
<accession>A0A3N1CSS2</accession>
<sequence>MPRYETEGRVGLCYEDVGEGPPVVLVAGWPLSQRFWEPQVAAFAAAGHRVVTYDPRGFGGSDRPWQGHGVAARTADLTALVDRLGLVRAAVVACSTGCAEAVAYAAESGRVSRLVLASPVLFPDPLADELRSAAERHRVPMLDDVLRRIFAVAGRPALDEPTRRYLLRTAEDSSPWATLGALSAWSAADPAADLARLALPVLVVRAEDDALVPPEDGGARVAAAIPGSLLTTVPDAPHGASYTHQDQWNRTVLDFLAE</sequence>
<dbReference type="EMBL" id="RJKE01000001">
    <property type="protein sequence ID" value="ROO84265.1"/>
    <property type="molecule type" value="Genomic_DNA"/>
</dbReference>
<gene>
    <name evidence="2" type="ORF">EDD29_1785</name>
</gene>
<reference evidence="2 3" key="1">
    <citation type="submission" date="2018-11" db="EMBL/GenBank/DDBJ databases">
        <title>Sequencing the genomes of 1000 actinobacteria strains.</title>
        <authorList>
            <person name="Klenk H.-P."/>
        </authorList>
    </citation>
    <scope>NUCLEOTIDE SEQUENCE [LARGE SCALE GENOMIC DNA]</scope>
    <source>
        <strain evidence="2 3">DSM 44254</strain>
    </source>
</reference>
<evidence type="ECO:0000313" key="2">
    <source>
        <dbReference type="EMBL" id="ROO84265.1"/>
    </source>
</evidence>
<dbReference type="Gene3D" id="3.40.50.1820">
    <property type="entry name" value="alpha/beta hydrolase"/>
    <property type="match status" value="1"/>
</dbReference>
<organism evidence="2 3">
    <name type="scientific">Actinocorallia herbida</name>
    <dbReference type="NCBI Taxonomy" id="58109"/>
    <lineage>
        <taxon>Bacteria</taxon>
        <taxon>Bacillati</taxon>
        <taxon>Actinomycetota</taxon>
        <taxon>Actinomycetes</taxon>
        <taxon>Streptosporangiales</taxon>
        <taxon>Thermomonosporaceae</taxon>
        <taxon>Actinocorallia</taxon>
    </lineage>
</organism>
<dbReference type="AlphaFoldDB" id="A0A3N1CSS2"/>
<dbReference type="InterPro" id="IPR029058">
    <property type="entry name" value="AB_hydrolase_fold"/>
</dbReference>
<feature type="domain" description="AB hydrolase-1" evidence="1">
    <location>
        <begin position="21"/>
        <end position="244"/>
    </location>
</feature>